<dbReference type="InterPro" id="IPR011009">
    <property type="entry name" value="Kinase-like_dom_sf"/>
</dbReference>
<gene>
    <name evidence="9" type="ORF">SERN_1823</name>
</gene>
<dbReference type="InterPro" id="IPR000719">
    <property type="entry name" value="Prot_kinase_dom"/>
</dbReference>
<proteinExistence type="predicted"/>
<keyword evidence="4" id="KW-0547">Nucleotide-binding</keyword>
<dbReference type="PROSITE" id="PS00108">
    <property type="entry name" value="PROTEIN_KINASE_ST"/>
    <property type="match status" value="1"/>
</dbReference>
<organism evidence="9 10">
    <name type="scientific">Serinibacter arcticus</name>
    <dbReference type="NCBI Taxonomy" id="1655435"/>
    <lineage>
        <taxon>Bacteria</taxon>
        <taxon>Bacillati</taxon>
        <taxon>Actinomycetota</taxon>
        <taxon>Actinomycetes</taxon>
        <taxon>Micrococcales</taxon>
        <taxon>Beutenbergiaceae</taxon>
        <taxon>Serinibacter</taxon>
    </lineage>
</organism>
<keyword evidence="2" id="KW-0723">Serine/threonine-protein kinase</keyword>
<evidence type="ECO:0000256" key="3">
    <source>
        <dbReference type="ARBA" id="ARBA00022679"/>
    </source>
</evidence>
<dbReference type="AlphaFoldDB" id="A0A4Z1DYZ9"/>
<dbReference type="PROSITE" id="PS50011">
    <property type="entry name" value="PROTEIN_KINASE_DOM"/>
    <property type="match status" value="1"/>
</dbReference>
<dbReference type="Gene3D" id="1.10.510.10">
    <property type="entry name" value="Transferase(Phosphotransferase) domain 1"/>
    <property type="match status" value="1"/>
</dbReference>
<evidence type="ECO:0000256" key="5">
    <source>
        <dbReference type="ARBA" id="ARBA00022777"/>
    </source>
</evidence>
<evidence type="ECO:0000259" key="8">
    <source>
        <dbReference type="PROSITE" id="PS50011"/>
    </source>
</evidence>
<feature type="region of interest" description="Disordered" evidence="7">
    <location>
        <begin position="451"/>
        <end position="492"/>
    </location>
</feature>
<dbReference type="EMBL" id="RHPJ01000003">
    <property type="protein sequence ID" value="TGO04230.1"/>
    <property type="molecule type" value="Genomic_DNA"/>
</dbReference>
<dbReference type="Proteomes" id="UP000297318">
    <property type="component" value="Unassembled WGS sequence"/>
</dbReference>
<reference evidence="9 10" key="1">
    <citation type="submission" date="2018-11" db="EMBL/GenBank/DDBJ databases">
        <title>Complete genome sequencing of the Actinobacteria Serinibacter sp. K3-2.</title>
        <authorList>
            <person name="Rakitin A.L."/>
            <person name="Beletsky A.V."/>
            <person name="Mardanov A.V."/>
            <person name="Ravin N.V."/>
            <person name="Gromova A.S."/>
            <person name="Filippova S.N."/>
            <person name="Gal'Chenko V.F."/>
        </authorList>
    </citation>
    <scope>NUCLEOTIDE SEQUENCE [LARGE SCALE GENOMIC DNA]</scope>
    <source>
        <strain evidence="9 10">K3-2</strain>
    </source>
</reference>
<dbReference type="SMART" id="SM00220">
    <property type="entry name" value="S_TKc"/>
    <property type="match status" value="1"/>
</dbReference>
<dbReference type="GO" id="GO:0005524">
    <property type="term" value="F:ATP binding"/>
    <property type="evidence" value="ECO:0007669"/>
    <property type="project" value="UniProtKB-KW"/>
</dbReference>
<evidence type="ECO:0000313" key="10">
    <source>
        <dbReference type="Proteomes" id="UP000297318"/>
    </source>
</evidence>
<protein>
    <recommendedName>
        <fullName evidence="1">non-specific serine/threonine protein kinase</fullName>
        <ecNumber evidence="1">2.7.11.1</ecNumber>
    </recommendedName>
</protein>
<feature type="compositionally biased region" description="Basic and acidic residues" evidence="7">
    <location>
        <begin position="326"/>
        <end position="346"/>
    </location>
</feature>
<evidence type="ECO:0000256" key="2">
    <source>
        <dbReference type="ARBA" id="ARBA00022527"/>
    </source>
</evidence>
<feature type="region of interest" description="Disordered" evidence="7">
    <location>
        <begin position="311"/>
        <end position="422"/>
    </location>
</feature>
<accession>A0A4Z1DYZ9</accession>
<evidence type="ECO:0000313" key="9">
    <source>
        <dbReference type="EMBL" id="TGO04230.1"/>
    </source>
</evidence>
<evidence type="ECO:0000256" key="6">
    <source>
        <dbReference type="ARBA" id="ARBA00022840"/>
    </source>
</evidence>
<feature type="compositionally biased region" description="Polar residues" evidence="7">
    <location>
        <begin position="409"/>
        <end position="419"/>
    </location>
</feature>
<keyword evidence="6" id="KW-0067">ATP-binding</keyword>
<name>A0A4Z1DYZ9_9MICO</name>
<evidence type="ECO:0000256" key="1">
    <source>
        <dbReference type="ARBA" id="ARBA00012513"/>
    </source>
</evidence>
<evidence type="ECO:0000256" key="7">
    <source>
        <dbReference type="SAM" id="MobiDB-lite"/>
    </source>
</evidence>
<dbReference type="Gene3D" id="3.30.200.20">
    <property type="entry name" value="Phosphorylase Kinase, domain 1"/>
    <property type="match status" value="1"/>
</dbReference>
<keyword evidence="5 9" id="KW-0418">Kinase</keyword>
<dbReference type="InterPro" id="IPR008271">
    <property type="entry name" value="Ser/Thr_kinase_AS"/>
</dbReference>
<keyword evidence="10" id="KW-1185">Reference proteome</keyword>
<dbReference type="RefSeq" id="WP_135849863.1">
    <property type="nucleotide sequence ID" value="NZ_RHPJ01000003.1"/>
</dbReference>
<evidence type="ECO:0000256" key="4">
    <source>
        <dbReference type="ARBA" id="ARBA00022741"/>
    </source>
</evidence>
<comment type="caution">
    <text evidence="9">The sequence shown here is derived from an EMBL/GenBank/DDBJ whole genome shotgun (WGS) entry which is preliminary data.</text>
</comment>
<dbReference type="PANTHER" id="PTHR43289">
    <property type="entry name" value="MITOGEN-ACTIVATED PROTEIN KINASE KINASE KINASE 20-RELATED"/>
    <property type="match status" value="1"/>
</dbReference>
<feature type="domain" description="Protein kinase" evidence="8">
    <location>
        <begin position="47"/>
        <end position="303"/>
    </location>
</feature>
<dbReference type="EC" id="2.7.11.1" evidence="1"/>
<dbReference type="SUPFAM" id="SSF56112">
    <property type="entry name" value="Protein kinase-like (PK-like)"/>
    <property type="match status" value="1"/>
</dbReference>
<dbReference type="GO" id="GO:0004674">
    <property type="term" value="F:protein serine/threonine kinase activity"/>
    <property type="evidence" value="ECO:0007669"/>
    <property type="project" value="UniProtKB-KW"/>
</dbReference>
<dbReference type="PANTHER" id="PTHR43289:SF6">
    <property type="entry name" value="SERINE_THREONINE-PROTEIN KINASE NEKL-3"/>
    <property type="match status" value="1"/>
</dbReference>
<dbReference type="Pfam" id="PF00069">
    <property type="entry name" value="Pkinase"/>
    <property type="match status" value="1"/>
</dbReference>
<dbReference type="OrthoDB" id="9762169at2"/>
<dbReference type="CDD" id="cd14014">
    <property type="entry name" value="STKc_PknB_like"/>
    <property type="match status" value="1"/>
</dbReference>
<sequence length="608" mass="61706">MVDDDDAWAPAPRDDLALAVGVEPTPTATVTPAVATGVATTITVPGYTDLVEIARGGDGVVLRARDLAVDREVAIKVVDLAEPEVRSRFEREVALTVRLGRAHPHIVTVLATPETTEGRPCLVMDFHDLGSLHDRLRSHGPLPVAEVVAAGTAIADALAYAHAQGVLHRDVKPQNVLVLPTSYVLADFGIARMVDAGRTASLERFSYRHASPQVLDGLTPTPADDVWSLGSTLFTLLDGRAPFAADDPDEDTALAYLRKVRTGDRRRLVRDDVPPSLVALLEACLAPDTGTRPDGAAAVLAALRAVPTEDRGWDPAQVHGVSADAGGRDVGRGDGDGDADATRERSTAVAATPAPSPRAAAPVARSALSHLAAAPAPSPSSAPTTRRPASVPADEDVTGLAPDDAPNASAPTPTRSAGSGSTGRRVAAFLGGALLVGAAIGVGPVVVDMVRGGDAPQGGQNGSTSPADPRTGTSGPGTPDGGTDVATGSGETVTTGAIPEYVGTLLDESAQAATGNPDLAATGLAAVDRGTSAEITWNAPPDEAAQVLVASQVEGGPIVAYDLLEAGTTAFVAEGLDPGVRVCFAVVGIGTVDGALDQGASASRCLER</sequence>
<keyword evidence="3" id="KW-0808">Transferase</keyword>
<feature type="compositionally biased region" description="Low complexity" evidence="7">
    <location>
        <begin position="347"/>
        <end position="390"/>
    </location>
</feature>